<proteinExistence type="predicted"/>
<dbReference type="AlphaFoldDB" id="A0A101JAN2"/>
<dbReference type="RefSeq" id="WP_062712709.1">
    <property type="nucleotide sequence ID" value="NZ_LLZG01000388.1"/>
</dbReference>
<organism evidence="1 2">
    <name type="scientific">Streptomyces regalis</name>
    <dbReference type="NCBI Taxonomy" id="68262"/>
    <lineage>
        <taxon>Bacteria</taxon>
        <taxon>Bacillati</taxon>
        <taxon>Actinomycetota</taxon>
        <taxon>Actinomycetes</taxon>
        <taxon>Kitasatosporales</taxon>
        <taxon>Streptomycetaceae</taxon>
        <taxon>Streptomyces</taxon>
    </lineage>
</organism>
<comment type="caution">
    <text evidence="1">The sequence shown here is derived from an EMBL/GenBank/DDBJ whole genome shotgun (WGS) entry which is preliminary data.</text>
</comment>
<reference evidence="2" key="1">
    <citation type="submission" date="2015-10" db="EMBL/GenBank/DDBJ databases">
        <authorList>
            <person name="Ju K.-S."/>
            <person name="Doroghazi J.R."/>
            <person name="Metcalf W.W."/>
        </authorList>
    </citation>
    <scope>NUCLEOTIDE SEQUENCE [LARGE SCALE GENOMIC DNA]</scope>
    <source>
        <strain evidence="2">NRRL 3151</strain>
    </source>
</reference>
<sequence>MDYTVVKNGSNGVKARNRAKAEGRGLTYQQALNHNDSHASDSTRSRPALQRAKTLGFLGSGYDTRLIVKNIGFVWATRGDRILVLRYSSKFPSRWPRDRGTDAVDLGDLTLQPTPVRPVEGPGALDEATIDIASESHEVPKQAATLALEVLSPLYDRVLLVACGERALPDLAEAYVYIEVDKRVPTGERRGVIENGHRIVRTFPYDAAQAAIELRRRLLWMFREEYRADWPLAGLLLIEPANPRRPEGDDTPHASPQFVAAVDEQMAAGGTPILGRLPREPYRPGQPHLLAVAEQPESPLSAAYQAAAEALHDKLPLVVID</sequence>
<dbReference type="EMBL" id="LLZG01000388">
    <property type="protein sequence ID" value="KUL23298.1"/>
    <property type="molecule type" value="Genomic_DNA"/>
</dbReference>
<protein>
    <submittedName>
        <fullName evidence="1">Uncharacterized protein</fullName>
    </submittedName>
</protein>
<dbReference type="Proteomes" id="UP000053923">
    <property type="component" value="Unassembled WGS sequence"/>
</dbReference>
<accession>A0A101JAN2</accession>
<evidence type="ECO:0000313" key="2">
    <source>
        <dbReference type="Proteomes" id="UP000053923"/>
    </source>
</evidence>
<name>A0A101JAN2_9ACTN</name>
<evidence type="ECO:0000313" key="1">
    <source>
        <dbReference type="EMBL" id="KUL23298.1"/>
    </source>
</evidence>
<gene>
    <name evidence="1" type="ORF">ADL12_40245</name>
</gene>
<keyword evidence="2" id="KW-1185">Reference proteome</keyword>